<keyword evidence="4" id="KW-1185">Reference proteome</keyword>
<dbReference type="GO" id="GO:0004222">
    <property type="term" value="F:metalloendopeptidase activity"/>
    <property type="evidence" value="ECO:0007669"/>
    <property type="project" value="InterPro"/>
</dbReference>
<dbReference type="Pfam" id="PF01431">
    <property type="entry name" value="Peptidase_M13"/>
    <property type="match status" value="1"/>
</dbReference>
<gene>
    <name evidence="3" type="ORF">ONB1V03_LOCUS16925</name>
</gene>
<dbReference type="EMBL" id="OC934818">
    <property type="protein sequence ID" value="CAD7660355.1"/>
    <property type="molecule type" value="Genomic_DNA"/>
</dbReference>
<comment type="similarity">
    <text evidence="1">Belongs to the peptidase M13 family.</text>
</comment>
<accession>A0A7R9MHQ1</accession>
<reference evidence="3" key="1">
    <citation type="submission" date="2020-11" db="EMBL/GenBank/DDBJ databases">
        <authorList>
            <person name="Tran Van P."/>
        </authorList>
    </citation>
    <scope>NUCLEOTIDE SEQUENCE</scope>
</reference>
<evidence type="ECO:0000313" key="4">
    <source>
        <dbReference type="Proteomes" id="UP000728032"/>
    </source>
</evidence>
<organism evidence="3">
    <name type="scientific">Oppiella nova</name>
    <dbReference type="NCBI Taxonomy" id="334625"/>
    <lineage>
        <taxon>Eukaryota</taxon>
        <taxon>Metazoa</taxon>
        <taxon>Ecdysozoa</taxon>
        <taxon>Arthropoda</taxon>
        <taxon>Chelicerata</taxon>
        <taxon>Arachnida</taxon>
        <taxon>Acari</taxon>
        <taxon>Acariformes</taxon>
        <taxon>Sarcoptiformes</taxon>
        <taxon>Oribatida</taxon>
        <taxon>Brachypylina</taxon>
        <taxon>Oppioidea</taxon>
        <taxon>Oppiidae</taxon>
        <taxon>Oppiella</taxon>
    </lineage>
</organism>
<dbReference type="InterPro" id="IPR024079">
    <property type="entry name" value="MetalloPept_cat_dom_sf"/>
</dbReference>
<dbReference type="Gene3D" id="3.40.390.10">
    <property type="entry name" value="Collagenase (Catalytic Domain)"/>
    <property type="match status" value="1"/>
</dbReference>
<protein>
    <recommendedName>
        <fullName evidence="2">Peptidase M13 C-terminal domain-containing protein</fullName>
    </recommendedName>
</protein>
<dbReference type="PROSITE" id="PS51885">
    <property type="entry name" value="NEPRILYSIN"/>
    <property type="match status" value="1"/>
</dbReference>
<name>A0A7R9MHQ1_9ACAR</name>
<feature type="domain" description="Peptidase M13 C-terminal" evidence="2">
    <location>
        <begin position="1"/>
        <end position="73"/>
    </location>
</feature>
<proteinExistence type="inferred from homology"/>
<dbReference type="PANTHER" id="PTHR11733:SF167">
    <property type="entry name" value="FI17812P1-RELATED"/>
    <property type="match status" value="1"/>
</dbReference>
<dbReference type="GO" id="GO:0005886">
    <property type="term" value="C:plasma membrane"/>
    <property type="evidence" value="ECO:0007669"/>
    <property type="project" value="TreeGrafter"/>
</dbReference>
<dbReference type="SUPFAM" id="SSF55486">
    <property type="entry name" value="Metalloproteases ('zincins'), catalytic domain"/>
    <property type="match status" value="1"/>
</dbReference>
<dbReference type="PANTHER" id="PTHR11733">
    <property type="entry name" value="ZINC METALLOPROTEASE FAMILY M13 NEPRILYSIN-RELATED"/>
    <property type="match status" value="1"/>
</dbReference>
<dbReference type="EMBL" id="CAJPVJ010019993">
    <property type="protein sequence ID" value="CAG2177493.1"/>
    <property type="molecule type" value="Genomic_DNA"/>
</dbReference>
<dbReference type="InterPro" id="IPR000718">
    <property type="entry name" value="Peptidase_M13"/>
</dbReference>
<sequence length="76" mass="8961">MEKFTEEQLFFISFANMWCSNYQSDAIADTLRKQPHPPESVRVNGSLANFDRFAEAFHCKPGSKMFRKPEERCILW</sequence>
<evidence type="ECO:0000259" key="2">
    <source>
        <dbReference type="Pfam" id="PF01431"/>
    </source>
</evidence>
<dbReference type="GO" id="GO:0016485">
    <property type="term" value="P:protein processing"/>
    <property type="evidence" value="ECO:0007669"/>
    <property type="project" value="TreeGrafter"/>
</dbReference>
<evidence type="ECO:0000313" key="3">
    <source>
        <dbReference type="EMBL" id="CAD7660355.1"/>
    </source>
</evidence>
<dbReference type="OrthoDB" id="6506552at2759"/>
<dbReference type="InterPro" id="IPR018497">
    <property type="entry name" value="Peptidase_M13_C"/>
</dbReference>
<evidence type="ECO:0000256" key="1">
    <source>
        <dbReference type="ARBA" id="ARBA00007357"/>
    </source>
</evidence>
<dbReference type="AlphaFoldDB" id="A0A7R9MHQ1"/>
<dbReference type="Proteomes" id="UP000728032">
    <property type="component" value="Unassembled WGS sequence"/>
</dbReference>